<dbReference type="InterPro" id="IPR050161">
    <property type="entry name" value="Siro_Cobalamin_biosynth"/>
</dbReference>
<dbReference type="EC" id="2.1.1.107" evidence="1"/>
<dbReference type="EMBL" id="OBMR01000007">
    <property type="protein sequence ID" value="SOC05886.1"/>
    <property type="molecule type" value="Genomic_DNA"/>
</dbReference>
<dbReference type="NCBIfam" id="TIGR01469">
    <property type="entry name" value="cobA_cysG_Cterm"/>
    <property type="match status" value="1"/>
</dbReference>
<dbReference type="Proteomes" id="UP000219563">
    <property type="component" value="Unassembled WGS sequence"/>
</dbReference>
<feature type="domain" description="Tetrapyrrole biosynthesis uroporphyrinogen III synthase" evidence="7">
    <location>
        <begin position="280"/>
        <end position="483"/>
    </location>
</feature>
<dbReference type="CDD" id="cd06578">
    <property type="entry name" value="HemD"/>
    <property type="match status" value="1"/>
</dbReference>
<accession>A0A285SJ11</accession>
<dbReference type="NCBIfam" id="NF004790">
    <property type="entry name" value="PRK06136.1"/>
    <property type="match status" value="1"/>
</dbReference>
<evidence type="ECO:0000259" key="6">
    <source>
        <dbReference type="Pfam" id="PF00590"/>
    </source>
</evidence>
<sequence>MSELNKVVLVGAGPGEWGLLTLKGAEYLKRADCVIYDRLLNKKFLEMTPDGCEKIFVGKENHNHTMKQENINELLYEKSKEYNLVVRLKGGDSYVFGRGGEEALYLLERGVDVEVVSGVTSPIAALSAAGIPITHRGLAKGFQVITAHSRKDEAADIDYSQLLEEDVTLVFLMGLSHVGEIARGLIKAGRSPKTPAAVISNATTNKQKKCVGTLADISDLVEKANLVSPSIIVVGDVVAMSDRLSLFEKRPLFGKRYFLPKIIGFNYGFGEKFSYEKTNKLEEQLIQLGAEVYTVDSGKIVPLEIDLGFLELTRPNDYIVFTSANGVKAFFYNLYEVCKKDIRSIGPVKIAAIGAKTASALESFGVRVDVISEAQNGKDLALKISEKIVSGGKVYWLCASNMSEDFETNLDNKIPLNKIPVYKNEKLEVSITDSDLEEISSYDGAVFTSASNALFGAEILGDKMPSQIFAIGNACKRAISDRYDNISAAEISSYEGLLDLIKNYTISTHCI</sequence>
<reference evidence="8 9" key="1">
    <citation type="submission" date="2017-08" db="EMBL/GenBank/DDBJ databases">
        <authorList>
            <person name="de Groot N.N."/>
        </authorList>
    </citation>
    <scope>NUCLEOTIDE SEQUENCE [LARGE SCALE GENOMIC DNA]</scope>
    <source>
        <strain evidence="8 9">DSM 9787</strain>
    </source>
</reference>
<evidence type="ECO:0000256" key="3">
    <source>
        <dbReference type="ARBA" id="ARBA00022679"/>
    </source>
</evidence>
<dbReference type="FunFam" id="3.40.1010.10:FF:000001">
    <property type="entry name" value="Siroheme synthase"/>
    <property type="match status" value="1"/>
</dbReference>
<dbReference type="GO" id="GO:0019354">
    <property type="term" value="P:siroheme biosynthetic process"/>
    <property type="evidence" value="ECO:0007669"/>
    <property type="project" value="InterPro"/>
</dbReference>
<dbReference type="PANTHER" id="PTHR45790">
    <property type="entry name" value="SIROHEME SYNTHASE-RELATED"/>
    <property type="match status" value="1"/>
</dbReference>
<dbReference type="Gene3D" id="3.30.950.10">
    <property type="entry name" value="Methyltransferase, Cobalt-precorrin-4 Transmethylase, Domain 2"/>
    <property type="match status" value="1"/>
</dbReference>
<keyword evidence="2 8" id="KW-0489">Methyltransferase</keyword>
<evidence type="ECO:0000256" key="1">
    <source>
        <dbReference type="ARBA" id="ARBA00012162"/>
    </source>
</evidence>
<dbReference type="FunFam" id="3.30.950.10:FF:000001">
    <property type="entry name" value="Siroheme synthase"/>
    <property type="match status" value="1"/>
</dbReference>
<dbReference type="Pfam" id="PF02602">
    <property type="entry name" value="HEM4"/>
    <property type="match status" value="1"/>
</dbReference>
<dbReference type="Gene3D" id="3.40.50.10090">
    <property type="match status" value="2"/>
</dbReference>
<evidence type="ECO:0000259" key="7">
    <source>
        <dbReference type="Pfam" id="PF02602"/>
    </source>
</evidence>
<dbReference type="Gene3D" id="3.40.1010.10">
    <property type="entry name" value="Cobalt-precorrin-4 Transmethylase, Domain 1"/>
    <property type="match status" value="1"/>
</dbReference>
<keyword evidence="3 8" id="KW-0808">Transferase</keyword>
<dbReference type="GO" id="GO:0004851">
    <property type="term" value="F:uroporphyrin-III C-methyltransferase activity"/>
    <property type="evidence" value="ECO:0007669"/>
    <property type="project" value="UniProtKB-EC"/>
</dbReference>
<evidence type="ECO:0000256" key="4">
    <source>
        <dbReference type="ARBA" id="ARBA00022691"/>
    </source>
</evidence>
<evidence type="ECO:0000313" key="9">
    <source>
        <dbReference type="Proteomes" id="UP000219563"/>
    </source>
</evidence>
<dbReference type="CDD" id="cd11642">
    <property type="entry name" value="SUMT"/>
    <property type="match status" value="1"/>
</dbReference>
<protein>
    <recommendedName>
        <fullName evidence="1">uroporphyrinogen-III C-methyltransferase</fullName>
        <ecNumber evidence="1">2.1.1.107</ecNumber>
    </recommendedName>
</protein>
<dbReference type="Pfam" id="PF00590">
    <property type="entry name" value="TP_methylase"/>
    <property type="match status" value="1"/>
</dbReference>
<dbReference type="AlphaFoldDB" id="A0A285SJ11"/>
<dbReference type="InterPro" id="IPR014777">
    <property type="entry name" value="4pyrrole_Mease_sub1"/>
</dbReference>
<dbReference type="InterPro" id="IPR006366">
    <property type="entry name" value="CobA/CysG_C"/>
</dbReference>
<keyword evidence="4" id="KW-0949">S-adenosyl-L-methionine</keyword>
<dbReference type="PROSITE" id="PS00839">
    <property type="entry name" value="SUMT_1"/>
    <property type="match status" value="1"/>
</dbReference>
<dbReference type="InterPro" id="IPR014776">
    <property type="entry name" value="4pyrrole_Mease_sub2"/>
</dbReference>
<evidence type="ECO:0000313" key="8">
    <source>
        <dbReference type="EMBL" id="SOC05886.1"/>
    </source>
</evidence>
<dbReference type="InterPro" id="IPR036108">
    <property type="entry name" value="4pyrrol_syn_uPrphyn_synt_sf"/>
</dbReference>
<proteinExistence type="predicted"/>
<dbReference type="InterPro" id="IPR000878">
    <property type="entry name" value="4pyrrol_Mease"/>
</dbReference>
<dbReference type="GO" id="GO:0032259">
    <property type="term" value="P:methylation"/>
    <property type="evidence" value="ECO:0007669"/>
    <property type="project" value="UniProtKB-KW"/>
</dbReference>
<dbReference type="RefSeq" id="WP_097076455.1">
    <property type="nucleotide sequence ID" value="NZ_OBMR01000007.1"/>
</dbReference>
<dbReference type="GO" id="GO:0004852">
    <property type="term" value="F:uroporphyrinogen-III synthase activity"/>
    <property type="evidence" value="ECO:0007669"/>
    <property type="project" value="InterPro"/>
</dbReference>
<name>A0A285SJ11_9FIRM</name>
<feature type="domain" description="Tetrapyrrole methylase" evidence="6">
    <location>
        <begin position="6"/>
        <end position="217"/>
    </location>
</feature>
<dbReference type="InterPro" id="IPR035996">
    <property type="entry name" value="4pyrrol_Methylase_sf"/>
</dbReference>
<dbReference type="InterPro" id="IPR003043">
    <property type="entry name" value="Uropor_MeTrfase_CS"/>
</dbReference>
<dbReference type="InterPro" id="IPR003754">
    <property type="entry name" value="4pyrrol_synth_uPrphyn_synth"/>
</dbReference>
<keyword evidence="5" id="KW-0627">Porphyrin biosynthesis</keyword>
<organism evidence="8 9">
    <name type="scientific">Pseudobutyrivibrio ruminis DSM 9787</name>
    <dbReference type="NCBI Taxonomy" id="1123011"/>
    <lineage>
        <taxon>Bacteria</taxon>
        <taxon>Bacillati</taxon>
        <taxon>Bacillota</taxon>
        <taxon>Clostridia</taxon>
        <taxon>Lachnospirales</taxon>
        <taxon>Lachnospiraceae</taxon>
        <taxon>Pseudobutyrivibrio</taxon>
    </lineage>
</organism>
<dbReference type="PANTHER" id="PTHR45790:SF3">
    <property type="entry name" value="S-ADENOSYL-L-METHIONINE-DEPENDENT UROPORPHYRINOGEN III METHYLTRANSFERASE, CHLOROPLASTIC"/>
    <property type="match status" value="1"/>
</dbReference>
<dbReference type="SUPFAM" id="SSF69618">
    <property type="entry name" value="HemD-like"/>
    <property type="match status" value="1"/>
</dbReference>
<dbReference type="SUPFAM" id="SSF53790">
    <property type="entry name" value="Tetrapyrrole methylase"/>
    <property type="match status" value="1"/>
</dbReference>
<evidence type="ECO:0000256" key="5">
    <source>
        <dbReference type="ARBA" id="ARBA00023244"/>
    </source>
</evidence>
<gene>
    <name evidence="8" type="ORF">SAMN02910411_2127</name>
</gene>
<evidence type="ECO:0000256" key="2">
    <source>
        <dbReference type="ARBA" id="ARBA00022603"/>
    </source>
</evidence>